<keyword evidence="6" id="KW-1185">Reference proteome</keyword>
<feature type="domain" description="NodB homology" evidence="4">
    <location>
        <begin position="103"/>
        <end position="304"/>
    </location>
</feature>
<dbReference type="Proteomes" id="UP000003573">
    <property type="component" value="Unassembled WGS sequence"/>
</dbReference>
<keyword evidence="3" id="KW-1133">Transmembrane helix</keyword>
<dbReference type="GO" id="GO:0046872">
    <property type="term" value="F:metal ion binding"/>
    <property type="evidence" value="ECO:0007669"/>
    <property type="project" value="UniProtKB-KW"/>
</dbReference>
<gene>
    <name evidence="5" type="ORF">STRMA_1101</name>
</gene>
<reference evidence="5 6" key="1">
    <citation type="journal article" date="2014" name="Int. J. Syst. Evol. Microbiol.">
        <title>Phylogenomics and the dynamic genome evolution of the genus Streptococcus.</title>
        <authorList>
            <consortium name="The Broad Institute Genome Sequencing Platform"/>
            <person name="Richards V.P."/>
            <person name="Palmer S.R."/>
            <person name="Pavinski Bitar P.D."/>
            <person name="Qin X."/>
            <person name="Weinstock G.M."/>
            <person name="Highlander S.K."/>
            <person name="Town C.D."/>
            <person name="Burne R.A."/>
            <person name="Stanhope M.J."/>
        </authorList>
    </citation>
    <scope>NUCLEOTIDE SEQUENCE [LARGE SCALE GENOMIC DNA]</scope>
    <source>
        <strain evidence="5 6">NCTC 11558</strain>
    </source>
</reference>
<feature type="transmembrane region" description="Helical" evidence="3">
    <location>
        <begin position="21"/>
        <end position="41"/>
    </location>
</feature>
<comment type="caution">
    <text evidence="5">The sequence shown here is derived from an EMBL/GenBank/DDBJ whole genome shotgun (WGS) entry which is preliminary data.</text>
</comment>
<proteinExistence type="predicted"/>
<dbReference type="Pfam" id="PF01522">
    <property type="entry name" value="Polysacc_deac_1"/>
    <property type="match status" value="1"/>
</dbReference>
<sequence length="307" mass="34791">MKYQQYWKKIKTIFSSKDKQTQLLFIIGVTGLILGIGLAQMRSIEKSQQIHPLAQAVRQKHLPPKPTALMPDHNHNNKAKNYAYPTQSIRNMMENQKKLKKGKLVFLTFDDGVDPKMTPRILDVLSKYRVPATFFVLGCNINQWSAPILKRQIAEGHAIGIHSFSHNYSLLYPNRIGNTKQILAEADKTQDLLKKQLGKRFKARVFRYPGGHLSWSGLEAADKQLSAKGIQWMDWNAMVGDAEPEAVRPKSVAKMLAYLDGTVKASDNPNIQVVLMHDISSKDITLASLPNIIQYYKNRGYTFGVLE</sequence>
<dbReference type="GO" id="GO:0005975">
    <property type="term" value="P:carbohydrate metabolic process"/>
    <property type="evidence" value="ECO:0007669"/>
    <property type="project" value="InterPro"/>
</dbReference>
<dbReference type="PROSITE" id="PS51677">
    <property type="entry name" value="NODB"/>
    <property type="match status" value="1"/>
</dbReference>
<dbReference type="GO" id="GO:0016810">
    <property type="term" value="F:hydrolase activity, acting on carbon-nitrogen (but not peptide) bonds"/>
    <property type="evidence" value="ECO:0007669"/>
    <property type="project" value="InterPro"/>
</dbReference>
<dbReference type="AlphaFoldDB" id="G5JVT3"/>
<dbReference type="PANTHER" id="PTHR10587:SF133">
    <property type="entry name" value="CHITIN DEACETYLASE 1-RELATED"/>
    <property type="match status" value="1"/>
</dbReference>
<dbReference type="InterPro" id="IPR002509">
    <property type="entry name" value="NODB_dom"/>
</dbReference>
<dbReference type="CDD" id="cd10944">
    <property type="entry name" value="CE4_SmPgdA_like"/>
    <property type="match status" value="1"/>
</dbReference>
<name>G5JVT3_9STRE</name>
<dbReference type="InterPro" id="IPR050248">
    <property type="entry name" value="Polysacc_deacetylase_ArnD"/>
</dbReference>
<dbReference type="eggNOG" id="COG0726">
    <property type="taxonomic scope" value="Bacteria"/>
</dbReference>
<protein>
    <submittedName>
        <fullName evidence="5">Polysaccharide deacetylase</fullName>
    </submittedName>
</protein>
<dbReference type="RefSeq" id="WP_003078559.1">
    <property type="nucleotide sequence ID" value="NZ_AEUW02000001.1"/>
</dbReference>
<dbReference type="STRING" id="764298.STRMA_1101"/>
<keyword evidence="1" id="KW-0479">Metal-binding</keyword>
<dbReference type="PANTHER" id="PTHR10587">
    <property type="entry name" value="GLYCOSYL TRANSFERASE-RELATED"/>
    <property type="match status" value="1"/>
</dbReference>
<dbReference type="GO" id="GO:0016020">
    <property type="term" value="C:membrane"/>
    <property type="evidence" value="ECO:0007669"/>
    <property type="project" value="TreeGrafter"/>
</dbReference>
<dbReference type="InterPro" id="IPR011330">
    <property type="entry name" value="Glyco_hydro/deAcase_b/a-brl"/>
</dbReference>
<organism evidence="5 6">
    <name type="scientific">Streptococcus macacae NCTC 11558</name>
    <dbReference type="NCBI Taxonomy" id="764298"/>
    <lineage>
        <taxon>Bacteria</taxon>
        <taxon>Bacillati</taxon>
        <taxon>Bacillota</taxon>
        <taxon>Bacilli</taxon>
        <taxon>Lactobacillales</taxon>
        <taxon>Streptococcaceae</taxon>
        <taxon>Streptococcus</taxon>
    </lineage>
</organism>
<dbReference type="Gene3D" id="3.20.20.370">
    <property type="entry name" value="Glycoside hydrolase/deacetylase"/>
    <property type="match status" value="1"/>
</dbReference>
<evidence type="ECO:0000259" key="4">
    <source>
        <dbReference type="PROSITE" id="PS51677"/>
    </source>
</evidence>
<dbReference type="SUPFAM" id="SSF88713">
    <property type="entry name" value="Glycoside hydrolase/deacetylase"/>
    <property type="match status" value="1"/>
</dbReference>
<evidence type="ECO:0000256" key="3">
    <source>
        <dbReference type="SAM" id="Phobius"/>
    </source>
</evidence>
<evidence type="ECO:0000313" key="6">
    <source>
        <dbReference type="Proteomes" id="UP000003573"/>
    </source>
</evidence>
<keyword evidence="3" id="KW-0472">Membrane</keyword>
<evidence type="ECO:0000313" key="5">
    <source>
        <dbReference type="EMBL" id="EHJ51576.1"/>
    </source>
</evidence>
<dbReference type="EMBL" id="AEUW02000001">
    <property type="protein sequence ID" value="EHJ51576.1"/>
    <property type="molecule type" value="Genomic_DNA"/>
</dbReference>
<evidence type="ECO:0000256" key="1">
    <source>
        <dbReference type="ARBA" id="ARBA00022723"/>
    </source>
</evidence>
<dbReference type="OrthoDB" id="9812065at2"/>
<keyword evidence="2" id="KW-0378">Hydrolase</keyword>
<evidence type="ECO:0000256" key="2">
    <source>
        <dbReference type="ARBA" id="ARBA00022801"/>
    </source>
</evidence>
<keyword evidence="3" id="KW-0812">Transmembrane</keyword>
<accession>G5JVT3</accession>